<protein>
    <recommendedName>
        <fullName evidence="3">Lipoprotein</fullName>
    </recommendedName>
</protein>
<name>A0A6G9HGP0_9MOLU</name>
<dbReference type="EMBL" id="MN991199">
    <property type="protein sequence ID" value="QIQ09872.1"/>
    <property type="molecule type" value="Genomic_DNA"/>
</dbReference>
<keyword evidence="1" id="KW-0732">Signal</keyword>
<proteinExistence type="predicted"/>
<reference evidence="2" key="1">
    <citation type="journal article" date="2020" name="J. ISSAAS">
        <title>Lactobacilli and other gastrointestinal microbiota of Peromyscus leucopus, reservoir host for agents of Lyme disease and other zoonoses in North America.</title>
        <authorList>
            <person name="Milovic A."/>
            <person name="Bassam K."/>
            <person name="Shao H."/>
            <person name="Chatzistamou I."/>
            <person name="Tufts D.M."/>
            <person name="Diuk-Wasser M."/>
            <person name="Barbour A.G."/>
        </authorList>
    </citation>
    <scope>NUCLEOTIDE SEQUENCE</scope>
    <source>
        <strain evidence="2">LL85</strain>
    </source>
</reference>
<accession>A0A6G9HGP0</accession>
<evidence type="ECO:0000313" key="2">
    <source>
        <dbReference type="EMBL" id="QIQ09872.1"/>
    </source>
</evidence>
<dbReference type="AlphaFoldDB" id="A0A6G9HGP0"/>
<organism evidence="2">
    <name type="scientific">uncultured Mycoplasmataceae bacterium</name>
    <dbReference type="NCBI Taxonomy" id="300027"/>
    <lineage>
        <taxon>Bacteria</taxon>
        <taxon>Bacillati</taxon>
        <taxon>Mycoplasmatota</taxon>
        <taxon>Mollicutes</taxon>
        <taxon>Mycoplasmataceae</taxon>
        <taxon>environmental samples</taxon>
    </lineage>
</organism>
<evidence type="ECO:0000256" key="1">
    <source>
        <dbReference type="SAM" id="SignalP"/>
    </source>
</evidence>
<gene>
    <name evidence="2" type="ORF">PlMoll_0350</name>
</gene>
<dbReference type="PROSITE" id="PS51257">
    <property type="entry name" value="PROKAR_LIPOPROTEIN"/>
    <property type="match status" value="1"/>
</dbReference>
<evidence type="ECO:0008006" key="3">
    <source>
        <dbReference type="Google" id="ProtNLM"/>
    </source>
</evidence>
<feature type="chain" id="PRO_5026122687" description="Lipoprotein" evidence="1">
    <location>
        <begin position="29"/>
        <end position="271"/>
    </location>
</feature>
<sequence>MKKLIFKTLLICSSVATVIPMLTTTSCARQEDVVKKIIDIVENPQSESEANNVSPAGCISNSINKYVYNNYFFNDRSILKNEIVYDCFHLIKKKGLKLNNVNYTKECESLIDLYKNNIVTLSASVSPNNSITVHSFPELKKDSISASFQAALFIEYMKDYKVNDSKTVAAGTIINCIPEFYEPEMAVCYKTTEDCPEGYYKNPEPYQTDEVNKYNWCPLYPSFNPNFGKTEKIFGVITILEQHISVLPITLDYMMEDTYTNYKFNAMLGLK</sequence>
<feature type="signal peptide" evidence="1">
    <location>
        <begin position="1"/>
        <end position="28"/>
    </location>
</feature>